<dbReference type="InterPro" id="IPR020615">
    <property type="entry name" value="Thiolase_acyl_enz_int_AS"/>
</dbReference>
<protein>
    <submittedName>
        <fullName evidence="6">Thiolase</fullName>
        <ecNumber evidence="6">2.3.1.-</ecNumber>
    </submittedName>
</protein>
<dbReference type="PANTHER" id="PTHR18919:SF107">
    <property type="entry name" value="ACETYL-COA ACETYLTRANSFERASE, CYTOSOLIC"/>
    <property type="match status" value="1"/>
</dbReference>
<dbReference type="InterPro" id="IPR016039">
    <property type="entry name" value="Thiolase-like"/>
</dbReference>
<dbReference type="GO" id="GO:0003988">
    <property type="term" value="F:acetyl-CoA C-acyltransferase activity"/>
    <property type="evidence" value="ECO:0007669"/>
    <property type="project" value="UniProtKB-ARBA"/>
</dbReference>
<dbReference type="EC" id="2.3.1.-" evidence="6"/>
<name>T0ZG36_9ZZZZ</name>
<dbReference type="PROSITE" id="PS00099">
    <property type="entry name" value="THIOLASE_3"/>
    <property type="match status" value="1"/>
</dbReference>
<dbReference type="AlphaFoldDB" id="T0ZG36"/>
<gene>
    <name evidence="6" type="ORF">B1B_12448</name>
</gene>
<evidence type="ECO:0000256" key="3">
    <source>
        <dbReference type="ARBA" id="ARBA00023315"/>
    </source>
</evidence>
<comment type="similarity">
    <text evidence="1">Belongs to the thiolase-like superfamily. Thiolase family.</text>
</comment>
<dbReference type="PROSITE" id="PS00098">
    <property type="entry name" value="THIOLASE_1"/>
    <property type="match status" value="1"/>
</dbReference>
<organism evidence="6">
    <name type="scientific">mine drainage metagenome</name>
    <dbReference type="NCBI Taxonomy" id="410659"/>
    <lineage>
        <taxon>unclassified sequences</taxon>
        <taxon>metagenomes</taxon>
        <taxon>ecological metagenomes</taxon>
    </lineage>
</organism>
<feature type="domain" description="Thiolase C-terminal" evidence="5">
    <location>
        <begin position="276"/>
        <end position="397"/>
    </location>
</feature>
<dbReference type="InterPro" id="IPR020616">
    <property type="entry name" value="Thiolase_N"/>
</dbReference>
<evidence type="ECO:0000259" key="5">
    <source>
        <dbReference type="Pfam" id="PF02803"/>
    </source>
</evidence>
<dbReference type="InterPro" id="IPR020610">
    <property type="entry name" value="Thiolase_AS"/>
</dbReference>
<dbReference type="NCBIfam" id="TIGR01930">
    <property type="entry name" value="AcCoA-C-Actrans"/>
    <property type="match status" value="1"/>
</dbReference>
<evidence type="ECO:0000256" key="2">
    <source>
        <dbReference type="ARBA" id="ARBA00022679"/>
    </source>
</evidence>
<dbReference type="SUPFAM" id="SSF53901">
    <property type="entry name" value="Thiolase-like"/>
    <property type="match status" value="2"/>
</dbReference>
<comment type="caution">
    <text evidence="6">The sequence shown here is derived from an EMBL/GenBank/DDBJ whole genome shotgun (WGS) entry which is preliminary data.</text>
</comment>
<dbReference type="EMBL" id="AUZY01008156">
    <property type="protein sequence ID" value="EQD47156.1"/>
    <property type="molecule type" value="Genomic_DNA"/>
</dbReference>
<dbReference type="PANTHER" id="PTHR18919">
    <property type="entry name" value="ACETYL-COA C-ACYLTRANSFERASE"/>
    <property type="match status" value="1"/>
</dbReference>
<dbReference type="InterPro" id="IPR020617">
    <property type="entry name" value="Thiolase_C"/>
</dbReference>
<feature type="domain" description="Thiolase N-terminal" evidence="4">
    <location>
        <begin position="9"/>
        <end position="268"/>
    </location>
</feature>
<keyword evidence="2 6" id="KW-0808">Transferase</keyword>
<evidence type="ECO:0000259" key="4">
    <source>
        <dbReference type="Pfam" id="PF00108"/>
    </source>
</evidence>
<dbReference type="Pfam" id="PF00108">
    <property type="entry name" value="Thiolase_N"/>
    <property type="match status" value="1"/>
</dbReference>
<accession>T0ZG36</accession>
<dbReference type="Gene3D" id="3.40.47.10">
    <property type="match status" value="1"/>
</dbReference>
<dbReference type="InterPro" id="IPR020613">
    <property type="entry name" value="Thiolase_CS"/>
</dbReference>
<reference evidence="6" key="1">
    <citation type="submission" date="2013-08" db="EMBL/GenBank/DDBJ databases">
        <authorList>
            <person name="Mendez C."/>
            <person name="Richter M."/>
            <person name="Ferrer M."/>
            <person name="Sanchez J."/>
        </authorList>
    </citation>
    <scope>NUCLEOTIDE SEQUENCE</scope>
</reference>
<dbReference type="InterPro" id="IPR002155">
    <property type="entry name" value="Thiolase"/>
</dbReference>
<dbReference type="CDD" id="cd00751">
    <property type="entry name" value="thiolase"/>
    <property type="match status" value="1"/>
</dbReference>
<evidence type="ECO:0000256" key="1">
    <source>
        <dbReference type="ARBA" id="ARBA00010982"/>
    </source>
</evidence>
<proteinExistence type="inferred from homology"/>
<keyword evidence="3 6" id="KW-0012">Acyltransferase</keyword>
<dbReference type="Pfam" id="PF02803">
    <property type="entry name" value="Thiolase_C"/>
    <property type="match status" value="1"/>
</dbReference>
<dbReference type="PROSITE" id="PS00737">
    <property type="entry name" value="THIOLASE_2"/>
    <property type="match status" value="1"/>
</dbReference>
<evidence type="ECO:0000313" key="6">
    <source>
        <dbReference type="EMBL" id="EQD47156.1"/>
    </source>
</evidence>
<reference evidence="6" key="2">
    <citation type="journal article" date="2014" name="ISME J.">
        <title>Microbial stratification in low pH oxic and suboxic macroscopic growths along an acid mine drainage.</title>
        <authorList>
            <person name="Mendez-Garcia C."/>
            <person name="Mesa V."/>
            <person name="Sprenger R.R."/>
            <person name="Richter M."/>
            <person name="Diez M.S."/>
            <person name="Solano J."/>
            <person name="Bargiela R."/>
            <person name="Golyshina O.V."/>
            <person name="Manteca A."/>
            <person name="Ramos J.L."/>
            <person name="Gallego J.R."/>
            <person name="Llorente I."/>
            <person name="Martins Dos Santos V.A."/>
            <person name="Jensen O.N."/>
            <person name="Pelaez A.I."/>
            <person name="Sanchez J."/>
            <person name="Ferrer M."/>
        </authorList>
    </citation>
    <scope>NUCLEOTIDE SEQUENCE</scope>
</reference>
<dbReference type="PIRSF" id="PIRSF000429">
    <property type="entry name" value="Ac-CoA_Ac_transf"/>
    <property type="match status" value="1"/>
</dbReference>
<sequence>MSSAVERTVAIVGAIRTPIGRYGGSLRELSAVHLGTVAARSAIGKSGIPPADIEEVLYGHCIQAGAGQNPARQVLRGAGIPDSSGASTINMVCGSGMKALHLGYSEIRSGAAGRVLVGGMESMSRAPFLVDGEVRWGIKYGNRPFVDAMRNDALTDAYGEHEEMGLTGERIARKLGLSRIEIDAFGLRSHERALRATRDGTFASEIVAVPPGITPRSPGLDHDEGPRADTSMVALSRLKPAFRPDGVLTAGSSSSLADGGAALVLASAHEVEHRRLKPLAWIHSICVSGVDPSDVMESPIPTVGKHLAATGFSPEEFDRVEHNEAFASASIAVMRAFGFTDRQFNVHGGAIALGHPIGMSGARIVVTLVHELVRSNTSLGLATLCMGGGNGLSVIVDRRGL</sequence>